<evidence type="ECO:0000313" key="3">
    <source>
        <dbReference type="Proteomes" id="UP000605970"/>
    </source>
</evidence>
<gene>
    <name evidence="2" type="ORF">Mgra_00004892</name>
</gene>
<proteinExistence type="predicted"/>
<sequence>MSSNNQNNSNRREKDNKKFNNSQKDSTPVVYEPELMDAEDSLMEIKTPLGKAEKNANYLDKMVDTDFYNDFGDLFDPDVDRKK</sequence>
<feature type="region of interest" description="Disordered" evidence="1">
    <location>
        <begin position="1"/>
        <end position="32"/>
    </location>
</feature>
<dbReference type="OrthoDB" id="5825678at2759"/>
<evidence type="ECO:0000313" key="2">
    <source>
        <dbReference type="EMBL" id="KAF7635649.1"/>
    </source>
</evidence>
<dbReference type="AlphaFoldDB" id="A0A8S9ZR70"/>
<dbReference type="Proteomes" id="UP000605970">
    <property type="component" value="Unassembled WGS sequence"/>
</dbReference>
<organism evidence="2 3">
    <name type="scientific">Meloidogyne graminicola</name>
    <dbReference type="NCBI Taxonomy" id="189291"/>
    <lineage>
        <taxon>Eukaryota</taxon>
        <taxon>Metazoa</taxon>
        <taxon>Ecdysozoa</taxon>
        <taxon>Nematoda</taxon>
        <taxon>Chromadorea</taxon>
        <taxon>Rhabditida</taxon>
        <taxon>Tylenchina</taxon>
        <taxon>Tylenchomorpha</taxon>
        <taxon>Tylenchoidea</taxon>
        <taxon>Meloidogynidae</taxon>
        <taxon>Meloidogyninae</taxon>
        <taxon>Meloidogyne</taxon>
    </lineage>
</organism>
<keyword evidence="3" id="KW-1185">Reference proteome</keyword>
<protein>
    <submittedName>
        <fullName evidence="2">Uncharacterized protein</fullName>
    </submittedName>
</protein>
<name>A0A8S9ZR70_9BILA</name>
<accession>A0A8S9ZR70</accession>
<reference evidence="2" key="1">
    <citation type="journal article" date="2020" name="Ecol. Evol.">
        <title>Genome structure and content of the rice root-knot nematode (Meloidogyne graminicola).</title>
        <authorList>
            <person name="Phan N.T."/>
            <person name="Danchin E.G.J."/>
            <person name="Klopp C."/>
            <person name="Perfus-Barbeoch L."/>
            <person name="Kozlowski D.K."/>
            <person name="Koutsovoulos G.D."/>
            <person name="Lopez-Roques C."/>
            <person name="Bouchez O."/>
            <person name="Zahm M."/>
            <person name="Besnard G."/>
            <person name="Bellafiore S."/>
        </authorList>
    </citation>
    <scope>NUCLEOTIDE SEQUENCE</scope>
    <source>
        <strain evidence="2">VN-18</strain>
    </source>
</reference>
<dbReference type="EMBL" id="JABEBT010000039">
    <property type="protein sequence ID" value="KAF7635649.1"/>
    <property type="molecule type" value="Genomic_DNA"/>
</dbReference>
<evidence type="ECO:0000256" key="1">
    <source>
        <dbReference type="SAM" id="MobiDB-lite"/>
    </source>
</evidence>
<comment type="caution">
    <text evidence="2">The sequence shown here is derived from an EMBL/GenBank/DDBJ whole genome shotgun (WGS) entry which is preliminary data.</text>
</comment>